<comment type="similarity">
    <text evidence="2">Belongs to the rad17/RAD24 family.</text>
</comment>
<organism evidence="10 11">
    <name type="scientific">Pogona vitticeps</name>
    <name type="common">central bearded dragon</name>
    <dbReference type="NCBI Taxonomy" id="103695"/>
    <lineage>
        <taxon>Eukaryota</taxon>
        <taxon>Metazoa</taxon>
        <taxon>Chordata</taxon>
        <taxon>Craniata</taxon>
        <taxon>Vertebrata</taxon>
        <taxon>Euteleostomi</taxon>
        <taxon>Lepidosauria</taxon>
        <taxon>Squamata</taxon>
        <taxon>Bifurcata</taxon>
        <taxon>Unidentata</taxon>
        <taxon>Episquamata</taxon>
        <taxon>Toxicofera</taxon>
        <taxon>Iguania</taxon>
        <taxon>Acrodonta</taxon>
        <taxon>Agamidae</taxon>
        <taxon>Amphibolurinae</taxon>
        <taxon>Pogona</taxon>
    </lineage>
</organism>
<dbReference type="Gene3D" id="3.40.50.300">
    <property type="entry name" value="P-loop containing nucleotide triphosphate hydrolases"/>
    <property type="match status" value="1"/>
</dbReference>
<dbReference type="InterPro" id="IPR027417">
    <property type="entry name" value="P-loop_NTPase"/>
</dbReference>
<keyword evidence="6" id="KW-0539">Nucleus</keyword>
<dbReference type="Proteomes" id="UP001652642">
    <property type="component" value="Chromosome 2"/>
</dbReference>
<evidence type="ECO:0000256" key="4">
    <source>
        <dbReference type="ARBA" id="ARBA00022763"/>
    </source>
</evidence>
<sequence length="691" mass="78664">METTEVDDVKQSSKRNIAPAKVSDWVKPSFTDFSKSTSASSSILHTKSATDTYHCQKRKEHSLPVETCKSKRKKNKPLPIDESYKPSKQNHNPTEPWVDNYKPKTQNELATHRKKIEEVEAWLKGHMFQKHPKQGGSILLLTGPPGCGKSATLDIVAKDLGIQVQEWINPVPLDFKKDGDQDAFHHEPHFQMLPYQSQPAVFQEFLLRASKYARLQMVGECMGNDKRLILVEDMPNHFYYDPSSLHEILRRFVRTGRCPLVFIISDSFSGASNQRSLFPKEIHEELCITNISFNPVAPTIMMKVLNRITAIEANKNGEKFDAPDKASLELICKGCSGDIRSAINSLQFFSLKDYSSEEKFWSRRKGNSTLKCDTLCKVKKKTKSHSPLENEKVQPIGGRDASIFLFHALGKILYCKREPTTESDFPQLPVHLSEYKRAPLLVQPEDVVEKSHMPGDLFNLYLHQNYIDFFSDIDDLVRASEYLSIADFICNNWDTRPVLRTYSTSVATRGVMHSNRARAFAQSKGRMGFRPLHKPQWFFINQKFQENCIAAKSLFSSFCLPPLCLQTELLPYLAMLTNPMRNQAQITFIQDVGRLPLMKRFGRLKLETLTDDATIQVLDSDDEGAFAEIQSTKVLLQTEKTKINEENEPDELRLTSSQSSGHELPGSQPQPIAAQVIMAEDDFNIEEYDSD</sequence>
<evidence type="ECO:0000256" key="6">
    <source>
        <dbReference type="ARBA" id="ARBA00023242"/>
    </source>
</evidence>
<proteinExistence type="inferred from homology"/>
<evidence type="ECO:0000256" key="3">
    <source>
        <dbReference type="ARBA" id="ARBA00022741"/>
    </source>
</evidence>
<dbReference type="Gene3D" id="1.10.8.60">
    <property type="match status" value="1"/>
</dbReference>
<keyword evidence="4" id="KW-0227">DNA damage</keyword>
<dbReference type="RefSeq" id="XP_072848717.1">
    <property type="nucleotide sequence ID" value="XM_072992616.1"/>
</dbReference>
<feature type="region of interest" description="Disordered" evidence="8">
    <location>
        <begin position="1"/>
        <end position="101"/>
    </location>
</feature>
<comment type="subcellular location">
    <subcellularLocation>
        <location evidence="1">Nucleus</location>
    </subcellularLocation>
</comment>
<dbReference type="PANTHER" id="PTHR12172">
    <property type="entry name" value="CELL CYCLE CHECKPOINT PROTEIN RAD17"/>
    <property type="match status" value="1"/>
</dbReference>
<feature type="compositionally biased region" description="Low complexity" evidence="8">
    <location>
        <begin position="29"/>
        <end position="49"/>
    </location>
</feature>
<evidence type="ECO:0000313" key="11">
    <source>
        <dbReference type="RefSeq" id="XP_072848717.1"/>
    </source>
</evidence>
<dbReference type="PANTHER" id="PTHR12172:SF0">
    <property type="entry name" value="CELL CYCLE CHECKPOINT PROTEIN RAD17"/>
    <property type="match status" value="1"/>
</dbReference>
<protein>
    <submittedName>
        <fullName evidence="11">Cell cycle checkpoint protein RAD17</fullName>
    </submittedName>
</protein>
<evidence type="ECO:0000256" key="2">
    <source>
        <dbReference type="ARBA" id="ARBA00006168"/>
    </source>
</evidence>
<evidence type="ECO:0000256" key="1">
    <source>
        <dbReference type="ARBA" id="ARBA00004123"/>
    </source>
</evidence>
<reference evidence="11" key="2">
    <citation type="submission" date="2025-08" db="UniProtKB">
        <authorList>
            <consortium name="RefSeq"/>
        </authorList>
    </citation>
    <scope>IDENTIFICATION</scope>
</reference>
<evidence type="ECO:0000313" key="10">
    <source>
        <dbReference type="Proteomes" id="UP001652642"/>
    </source>
</evidence>
<dbReference type="InterPro" id="IPR057927">
    <property type="entry name" value="RAD24-like_helical"/>
</dbReference>
<dbReference type="SUPFAM" id="SSF52540">
    <property type="entry name" value="P-loop containing nucleoside triphosphate hydrolases"/>
    <property type="match status" value="1"/>
</dbReference>
<evidence type="ECO:0000259" key="9">
    <source>
        <dbReference type="Pfam" id="PF25812"/>
    </source>
</evidence>
<feature type="region of interest" description="Disordered" evidence="8">
    <location>
        <begin position="645"/>
        <end position="671"/>
    </location>
</feature>
<keyword evidence="10" id="KW-1185">Reference proteome</keyword>
<dbReference type="InterPro" id="IPR018324">
    <property type="entry name" value="Rad17/Rad24_fun/met"/>
</dbReference>
<name>A0ABM5FTI6_9SAUR</name>
<gene>
    <name evidence="11" type="primary">RAD17</name>
</gene>
<dbReference type="GeneID" id="110077341"/>
<reference evidence="10" key="1">
    <citation type="submission" date="2025-05" db="UniProtKB">
        <authorList>
            <consortium name="RefSeq"/>
        </authorList>
    </citation>
    <scope>NUCLEOTIDE SEQUENCE [LARGE SCALE GENOMIC DNA]</scope>
</reference>
<evidence type="ECO:0000256" key="5">
    <source>
        <dbReference type="ARBA" id="ARBA00022840"/>
    </source>
</evidence>
<keyword evidence="5" id="KW-0067">ATP-binding</keyword>
<keyword evidence="3" id="KW-0547">Nucleotide-binding</keyword>
<dbReference type="Pfam" id="PF03215">
    <property type="entry name" value="Rad17"/>
    <property type="match status" value="1"/>
</dbReference>
<feature type="domain" description="Checkpoint protein RAD24-like helical bundle" evidence="9">
    <location>
        <begin position="401"/>
        <end position="510"/>
    </location>
</feature>
<dbReference type="InterPro" id="IPR004582">
    <property type="entry name" value="Checkpoint_prot_Rad17_Rad24"/>
</dbReference>
<dbReference type="Pfam" id="PF25812">
    <property type="entry name" value="RAD24_helical"/>
    <property type="match status" value="1"/>
</dbReference>
<accession>A0ABM5FTI6</accession>
<keyword evidence="7" id="KW-0131">Cell cycle</keyword>
<dbReference type="NCBIfam" id="TIGR00602">
    <property type="entry name" value="rad24"/>
    <property type="match status" value="1"/>
</dbReference>
<evidence type="ECO:0000256" key="8">
    <source>
        <dbReference type="SAM" id="MobiDB-lite"/>
    </source>
</evidence>
<evidence type="ECO:0000256" key="7">
    <source>
        <dbReference type="ARBA" id="ARBA00023306"/>
    </source>
</evidence>